<name>A0A7J6S4I6_PEROL</name>
<organism evidence="2 3">
    <name type="scientific">Perkinsus olseni</name>
    <name type="common">Perkinsus atlanticus</name>
    <dbReference type="NCBI Taxonomy" id="32597"/>
    <lineage>
        <taxon>Eukaryota</taxon>
        <taxon>Sar</taxon>
        <taxon>Alveolata</taxon>
        <taxon>Perkinsozoa</taxon>
        <taxon>Perkinsea</taxon>
        <taxon>Perkinsida</taxon>
        <taxon>Perkinsidae</taxon>
        <taxon>Perkinsus</taxon>
    </lineage>
</organism>
<comment type="caution">
    <text evidence="2">The sequence shown here is derived from an EMBL/GenBank/DDBJ whole genome shotgun (WGS) entry which is preliminary data.</text>
</comment>
<feature type="compositionally biased region" description="Basic and acidic residues" evidence="1">
    <location>
        <begin position="242"/>
        <end position="260"/>
    </location>
</feature>
<evidence type="ECO:0000256" key="1">
    <source>
        <dbReference type="SAM" id="MobiDB-lite"/>
    </source>
</evidence>
<protein>
    <submittedName>
        <fullName evidence="2">Uncharacterized protein</fullName>
    </submittedName>
</protein>
<evidence type="ECO:0000313" key="2">
    <source>
        <dbReference type="EMBL" id="KAF4727847.1"/>
    </source>
</evidence>
<evidence type="ECO:0000313" key="3">
    <source>
        <dbReference type="Proteomes" id="UP000574390"/>
    </source>
</evidence>
<feature type="non-terminal residue" evidence="2">
    <location>
        <position position="260"/>
    </location>
</feature>
<proteinExistence type="predicted"/>
<dbReference type="AlphaFoldDB" id="A0A7J6S4I6"/>
<accession>A0A7J6S4I6</accession>
<reference evidence="2 3" key="1">
    <citation type="submission" date="2020-04" db="EMBL/GenBank/DDBJ databases">
        <title>Perkinsus olseni comparative genomics.</title>
        <authorList>
            <person name="Bogema D.R."/>
        </authorList>
    </citation>
    <scope>NUCLEOTIDE SEQUENCE [LARGE SCALE GENOMIC DNA]</scope>
    <source>
        <strain evidence="2">ATCC PRA-205</strain>
    </source>
</reference>
<feature type="region of interest" description="Disordered" evidence="1">
    <location>
        <begin position="223"/>
        <end position="260"/>
    </location>
</feature>
<dbReference type="Proteomes" id="UP000574390">
    <property type="component" value="Unassembled WGS sequence"/>
</dbReference>
<dbReference type="EMBL" id="JABANM010017390">
    <property type="protein sequence ID" value="KAF4727847.1"/>
    <property type="molecule type" value="Genomic_DNA"/>
</dbReference>
<feature type="compositionally biased region" description="Polar residues" evidence="1">
    <location>
        <begin position="223"/>
        <end position="234"/>
    </location>
</feature>
<gene>
    <name evidence="2" type="ORF">FOZ62_015459</name>
</gene>
<sequence length="260" mass="27974">IQGNEQQIIASEMASAKTVAPVNRLGVAATEDGNLSLGSKEVGNVKPESEAPSQALLVKIPLPAGSLVNYEEVGNLRAVCLTLSTEEPGGHILGIFTIISTASEPSNESLRYLQFQDPTEDTPSGNVLALPEMRVDMGGSDGCYRFASNAKPEQQVSLDASLEAAGRAFGINNLTRNSIVRCKTRHEREKNLIFDLRLGTCTSCTDQPDLTVRLGYAHPLTDATDNVIGSQSRSAPAPWWSEIREEGDQGRKRPHDMADA</sequence>
<feature type="non-terminal residue" evidence="2">
    <location>
        <position position="1"/>
    </location>
</feature>